<evidence type="ECO:0000313" key="1">
    <source>
        <dbReference type="EMBL" id="SMF65468.1"/>
    </source>
</evidence>
<dbReference type="RefSeq" id="WP_085424072.1">
    <property type="nucleotide sequence ID" value="NZ_FXAF01000011.1"/>
</dbReference>
<keyword evidence="2" id="KW-1185">Reference proteome</keyword>
<evidence type="ECO:0000313" key="2">
    <source>
        <dbReference type="Proteomes" id="UP000192903"/>
    </source>
</evidence>
<protein>
    <submittedName>
        <fullName evidence="1">Uncharacterized protein</fullName>
    </submittedName>
</protein>
<dbReference type="EMBL" id="FXAF01000011">
    <property type="protein sequence ID" value="SMF65468.1"/>
    <property type="molecule type" value="Genomic_DNA"/>
</dbReference>
<sequence>MITDKQVRDALTAFNKAVNEPVMLKCERCDGRGYHHGFGENGHDPDWCEVCGGGQYVVAPGEEGRAMRLALEAAHPSPSASEAQVRVKHKKRGTEYEVLGIGKMQADHWWERNPQNGKFDQMIDMRDVAIYRSLADGSIWVRPREEFEDGRFEALSTPEQGETEAGGSHLLSGMTDEIVNLVIAAREAFDCGFLPEEESRTLDKALEPFASKVRYANEPDYTTEGSHD</sequence>
<dbReference type="AlphaFoldDB" id="A0A1X7G815"/>
<reference evidence="2" key="1">
    <citation type="submission" date="2017-04" db="EMBL/GenBank/DDBJ databases">
        <authorList>
            <person name="Varghese N."/>
            <person name="Submissions S."/>
        </authorList>
    </citation>
    <scope>NUCLEOTIDE SEQUENCE [LARGE SCALE GENOMIC DNA]</scope>
    <source>
        <strain evidence="2">B4P</strain>
    </source>
</reference>
<gene>
    <name evidence="1" type="ORF">SAMN02982989_3363</name>
</gene>
<organism evidence="1 2">
    <name type="scientific">Xaviernesmea oryzae</name>
    <dbReference type="NCBI Taxonomy" id="464029"/>
    <lineage>
        <taxon>Bacteria</taxon>
        <taxon>Pseudomonadati</taxon>
        <taxon>Pseudomonadota</taxon>
        <taxon>Alphaproteobacteria</taxon>
        <taxon>Hyphomicrobiales</taxon>
        <taxon>Rhizobiaceae</taxon>
        <taxon>Rhizobium/Agrobacterium group</taxon>
        <taxon>Xaviernesmea</taxon>
    </lineage>
</organism>
<dbReference type="Proteomes" id="UP000192903">
    <property type="component" value="Unassembled WGS sequence"/>
</dbReference>
<name>A0A1X7G815_9HYPH</name>
<proteinExistence type="predicted"/>
<dbReference type="STRING" id="464029.SAMN02982989_3363"/>
<accession>A0A1X7G815</accession>